<dbReference type="RefSeq" id="WP_378047755.1">
    <property type="nucleotide sequence ID" value="NZ_JBHMDN010000015.1"/>
</dbReference>
<evidence type="ECO:0008006" key="3">
    <source>
        <dbReference type="Google" id="ProtNLM"/>
    </source>
</evidence>
<reference evidence="2" key="1">
    <citation type="journal article" date="2019" name="Int. J. Syst. Evol. Microbiol.">
        <title>The Global Catalogue of Microorganisms (GCM) 10K type strain sequencing project: providing services to taxonomists for standard genome sequencing and annotation.</title>
        <authorList>
            <consortium name="The Broad Institute Genomics Platform"/>
            <consortium name="The Broad Institute Genome Sequencing Center for Infectious Disease"/>
            <person name="Wu L."/>
            <person name="Ma J."/>
        </authorList>
    </citation>
    <scope>NUCLEOTIDE SEQUENCE [LARGE SCALE GENOMIC DNA]</scope>
    <source>
        <strain evidence="2">KCTC 12907</strain>
    </source>
</reference>
<sequence>MDALDVYNKSVRGGMGTWYGVNDSGKIYQFFSDNAGSVHFAGEIKKDKLTKDIREQLGIR</sequence>
<gene>
    <name evidence="1" type="ORF">ACFQMJ_22250</name>
</gene>
<organism evidence="1 2">
    <name type="scientific">Cohnella cellulosilytica</name>
    <dbReference type="NCBI Taxonomy" id="986710"/>
    <lineage>
        <taxon>Bacteria</taxon>
        <taxon>Bacillati</taxon>
        <taxon>Bacillota</taxon>
        <taxon>Bacilli</taxon>
        <taxon>Bacillales</taxon>
        <taxon>Paenibacillaceae</taxon>
        <taxon>Cohnella</taxon>
    </lineage>
</organism>
<dbReference type="EMBL" id="JBHTAI010000015">
    <property type="protein sequence ID" value="MFC7151267.1"/>
    <property type="molecule type" value="Genomic_DNA"/>
</dbReference>
<dbReference type="Proteomes" id="UP001596378">
    <property type="component" value="Unassembled WGS sequence"/>
</dbReference>
<comment type="caution">
    <text evidence="1">The sequence shown here is derived from an EMBL/GenBank/DDBJ whole genome shotgun (WGS) entry which is preliminary data.</text>
</comment>
<keyword evidence="2" id="KW-1185">Reference proteome</keyword>
<name>A0ABW2FDF7_9BACL</name>
<evidence type="ECO:0000313" key="1">
    <source>
        <dbReference type="EMBL" id="MFC7151267.1"/>
    </source>
</evidence>
<proteinExistence type="predicted"/>
<evidence type="ECO:0000313" key="2">
    <source>
        <dbReference type="Proteomes" id="UP001596378"/>
    </source>
</evidence>
<protein>
    <recommendedName>
        <fullName evidence="3">Colicin D C-terminal domain-containing protein</fullName>
    </recommendedName>
</protein>
<accession>A0ABW2FDF7</accession>